<evidence type="ECO:0000313" key="2">
    <source>
        <dbReference type="Proteomes" id="UP001597163"/>
    </source>
</evidence>
<gene>
    <name evidence="1" type="ORF">ACFQ2E_01895</name>
</gene>
<proteinExistence type="predicted"/>
<evidence type="ECO:0008006" key="3">
    <source>
        <dbReference type="Google" id="ProtNLM"/>
    </source>
</evidence>
<protein>
    <recommendedName>
        <fullName evidence="3">CHRD domain-containing protein</fullName>
    </recommendedName>
</protein>
<name>A0ABW3R7U1_9FLAO</name>
<reference evidence="2" key="1">
    <citation type="journal article" date="2019" name="Int. J. Syst. Evol. Microbiol.">
        <title>The Global Catalogue of Microorganisms (GCM) 10K type strain sequencing project: providing services to taxonomists for standard genome sequencing and annotation.</title>
        <authorList>
            <consortium name="The Broad Institute Genomics Platform"/>
            <consortium name="The Broad Institute Genome Sequencing Center for Infectious Disease"/>
            <person name="Wu L."/>
            <person name="Ma J."/>
        </authorList>
    </citation>
    <scope>NUCLEOTIDE SEQUENCE [LARGE SCALE GENOMIC DNA]</scope>
    <source>
        <strain evidence="2">CCUG 63246</strain>
    </source>
</reference>
<dbReference type="PROSITE" id="PS51257">
    <property type="entry name" value="PROKAR_LIPOPROTEIN"/>
    <property type="match status" value="1"/>
</dbReference>
<comment type="caution">
    <text evidence="1">The sequence shown here is derived from an EMBL/GenBank/DDBJ whole genome shotgun (WGS) entry which is preliminary data.</text>
</comment>
<evidence type="ECO:0000313" key="1">
    <source>
        <dbReference type="EMBL" id="MFD1161150.1"/>
    </source>
</evidence>
<keyword evidence="2" id="KW-1185">Reference proteome</keyword>
<organism evidence="1 2">
    <name type="scientific">Hwangdonia seohaensis</name>
    <dbReference type="NCBI Taxonomy" id="1240727"/>
    <lineage>
        <taxon>Bacteria</taxon>
        <taxon>Pseudomonadati</taxon>
        <taxon>Bacteroidota</taxon>
        <taxon>Flavobacteriia</taxon>
        <taxon>Flavobacteriales</taxon>
        <taxon>Flavobacteriaceae</taxon>
        <taxon>Hwangdonia</taxon>
    </lineage>
</organism>
<accession>A0ABW3R7U1</accession>
<dbReference type="RefSeq" id="WP_311935550.1">
    <property type="nucleotide sequence ID" value="NZ_JAVSCK010000001.1"/>
</dbReference>
<sequence>MKNLLLSLCLVSIFLSCNVESIKEAQSEQLTLQEKKSNVKNINVVISESTNPTSNGTVEHCKTINLVAGQNHIAGTVSIDVDGDNLVVTYTSNSDWTINATHLHITNCEVDGFPTTKSNNPKIGNFEYASTHADNITEVIYLINLSDVTEQFCFAAHAEVSGSSEETAWAEGESFTGNSWAMFVEANLEDCETDGDEDGGGAY</sequence>
<dbReference type="Proteomes" id="UP001597163">
    <property type="component" value="Unassembled WGS sequence"/>
</dbReference>
<dbReference type="EMBL" id="JBHTLJ010000001">
    <property type="protein sequence ID" value="MFD1161150.1"/>
    <property type="molecule type" value="Genomic_DNA"/>
</dbReference>